<comment type="caution">
    <text evidence="2">The sequence shown here is derived from an EMBL/GenBank/DDBJ whole genome shotgun (WGS) entry which is preliminary data.</text>
</comment>
<reference evidence="2" key="1">
    <citation type="journal article" date="2014" name="Front. Microbiol.">
        <title>High frequency of phylogenetically diverse reductive dehalogenase-homologous genes in deep subseafloor sedimentary metagenomes.</title>
        <authorList>
            <person name="Kawai M."/>
            <person name="Futagami T."/>
            <person name="Toyoda A."/>
            <person name="Takaki Y."/>
            <person name="Nishi S."/>
            <person name="Hori S."/>
            <person name="Arai W."/>
            <person name="Tsubouchi T."/>
            <person name="Morono Y."/>
            <person name="Uchiyama I."/>
            <person name="Ito T."/>
            <person name="Fujiyama A."/>
            <person name="Inagaki F."/>
            <person name="Takami H."/>
        </authorList>
    </citation>
    <scope>NUCLEOTIDE SEQUENCE</scope>
    <source>
        <strain evidence="2">Expedition CK06-06</strain>
    </source>
</reference>
<organism evidence="2">
    <name type="scientific">marine sediment metagenome</name>
    <dbReference type="NCBI Taxonomy" id="412755"/>
    <lineage>
        <taxon>unclassified sequences</taxon>
        <taxon>metagenomes</taxon>
        <taxon>ecological metagenomes</taxon>
    </lineage>
</organism>
<name>X0Y8Q6_9ZZZZ</name>
<sequence length="57" mass="6256">NMGIDECLIFPELGHDEVKGSRGMNVTMVTTSKTDEGAVELLRMLGMPFRDEEGGQL</sequence>
<dbReference type="InterPro" id="IPR022803">
    <property type="entry name" value="Ribosomal_uL5_dom_sf"/>
</dbReference>
<proteinExistence type="predicted"/>
<evidence type="ECO:0000259" key="1">
    <source>
        <dbReference type="Pfam" id="PF00673"/>
    </source>
</evidence>
<gene>
    <name evidence="2" type="ORF">S01H1_77656</name>
</gene>
<accession>X0Y8Q6</accession>
<feature type="non-terminal residue" evidence="2">
    <location>
        <position position="1"/>
    </location>
</feature>
<dbReference type="EMBL" id="BARS01052209">
    <property type="protein sequence ID" value="GAG52175.1"/>
    <property type="molecule type" value="Genomic_DNA"/>
</dbReference>
<dbReference type="SUPFAM" id="SSF55282">
    <property type="entry name" value="RL5-like"/>
    <property type="match status" value="1"/>
</dbReference>
<evidence type="ECO:0000313" key="2">
    <source>
        <dbReference type="EMBL" id="GAG52175.1"/>
    </source>
</evidence>
<dbReference type="AlphaFoldDB" id="X0Y8Q6"/>
<protein>
    <recommendedName>
        <fullName evidence="1">Large ribosomal subunit protein uL5 C-terminal domain-containing protein</fullName>
    </recommendedName>
</protein>
<dbReference type="InterPro" id="IPR031309">
    <property type="entry name" value="Ribosomal_uL5_C"/>
</dbReference>
<dbReference type="Pfam" id="PF00673">
    <property type="entry name" value="Ribosomal_L5_C"/>
    <property type="match status" value="1"/>
</dbReference>
<feature type="domain" description="Large ribosomal subunit protein uL5 C-terminal" evidence="1">
    <location>
        <begin position="1"/>
        <end position="49"/>
    </location>
</feature>
<dbReference type="Gene3D" id="3.30.1440.10">
    <property type="match status" value="1"/>
</dbReference>